<keyword evidence="3" id="KW-1185">Reference proteome</keyword>
<proteinExistence type="predicted"/>
<dbReference type="Proteomes" id="UP000005408">
    <property type="component" value="Unassembled WGS sequence"/>
</dbReference>
<dbReference type="EnsemblMetazoa" id="G3905.1">
    <property type="protein sequence ID" value="G3905.1:cds"/>
    <property type="gene ID" value="G3905"/>
</dbReference>
<name>A0A8W8MTU3_MAGGI</name>
<sequence length="108" mass="12577">MGKLIKSRIKERMSSRRKPRPVPRENGDRVFLSPHCLLQQIAEPTGSISACTTQRGMEFDLSRFLMVVFVFGQRYTLFMNYKNMQIRGCTRSEIKSNCVYFARFLESG</sequence>
<reference evidence="2" key="1">
    <citation type="submission" date="2022-08" db="UniProtKB">
        <authorList>
            <consortium name="EnsemblMetazoa"/>
        </authorList>
    </citation>
    <scope>IDENTIFICATION</scope>
    <source>
        <strain evidence="2">05x7-T-G4-1.051#20</strain>
    </source>
</reference>
<dbReference type="AlphaFoldDB" id="A0A8W8MTU3"/>
<feature type="region of interest" description="Disordered" evidence="1">
    <location>
        <begin position="1"/>
        <end position="28"/>
    </location>
</feature>
<accession>A0A8W8MTU3</accession>
<organism evidence="2 3">
    <name type="scientific">Magallana gigas</name>
    <name type="common">Pacific oyster</name>
    <name type="synonym">Crassostrea gigas</name>
    <dbReference type="NCBI Taxonomy" id="29159"/>
    <lineage>
        <taxon>Eukaryota</taxon>
        <taxon>Metazoa</taxon>
        <taxon>Spiralia</taxon>
        <taxon>Lophotrochozoa</taxon>
        <taxon>Mollusca</taxon>
        <taxon>Bivalvia</taxon>
        <taxon>Autobranchia</taxon>
        <taxon>Pteriomorphia</taxon>
        <taxon>Ostreida</taxon>
        <taxon>Ostreoidea</taxon>
        <taxon>Ostreidae</taxon>
        <taxon>Magallana</taxon>
    </lineage>
</organism>
<evidence type="ECO:0000313" key="3">
    <source>
        <dbReference type="Proteomes" id="UP000005408"/>
    </source>
</evidence>
<protein>
    <submittedName>
        <fullName evidence="2">Uncharacterized protein</fullName>
    </submittedName>
</protein>
<evidence type="ECO:0000256" key="1">
    <source>
        <dbReference type="SAM" id="MobiDB-lite"/>
    </source>
</evidence>
<evidence type="ECO:0000313" key="2">
    <source>
        <dbReference type="EnsemblMetazoa" id="G3905.1:cds"/>
    </source>
</evidence>